<dbReference type="GO" id="GO:0003824">
    <property type="term" value="F:catalytic activity"/>
    <property type="evidence" value="ECO:0007669"/>
    <property type="project" value="InterPro"/>
</dbReference>
<evidence type="ECO:0000256" key="1">
    <source>
        <dbReference type="ARBA" id="ARBA00001966"/>
    </source>
</evidence>
<dbReference type="SUPFAM" id="SSF102114">
    <property type="entry name" value="Radical SAM enzymes"/>
    <property type="match status" value="1"/>
</dbReference>
<dbReference type="InterPro" id="IPR007197">
    <property type="entry name" value="rSAM"/>
</dbReference>
<dbReference type="GO" id="GO:0051536">
    <property type="term" value="F:iron-sulfur cluster binding"/>
    <property type="evidence" value="ECO:0007669"/>
    <property type="project" value="UniProtKB-KW"/>
</dbReference>
<dbReference type="SFLD" id="SFLDS00029">
    <property type="entry name" value="Radical_SAM"/>
    <property type="match status" value="1"/>
</dbReference>
<evidence type="ECO:0000313" key="7">
    <source>
        <dbReference type="EMBL" id="PHK98663.1"/>
    </source>
</evidence>
<dbReference type="NCBIfam" id="TIGR04167">
    <property type="entry name" value="rSAM_SeCys"/>
    <property type="match status" value="1"/>
</dbReference>
<dbReference type="PANTHER" id="PTHR43728">
    <property type="entry name" value="SLR0304 PROTEIN"/>
    <property type="match status" value="1"/>
</dbReference>
<keyword evidence="2" id="KW-0949">S-adenosyl-L-methionine</keyword>
<evidence type="ECO:0000259" key="6">
    <source>
        <dbReference type="Pfam" id="PF12345"/>
    </source>
</evidence>
<dbReference type="PANTHER" id="PTHR43728:SF1">
    <property type="entry name" value="FE-S OXIDOREDUCTASE"/>
    <property type="match status" value="1"/>
</dbReference>
<dbReference type="RefSeq" id="WP_099106273.1">
    <property type="nucleotide sequence ID" value="NZ_JAATJF010000001.1"/>
</dbReference>
<dbReference type="Gene3D" id="3.20.20.70">
    <property type="entry name" value="Aldolase class I"/>
    <property type="match status" value="1"/>
</dbReference>
<keyword evidence="5" id="KW-0411">Iron-sulfur</keyword>
<comment type="caution">
    <text evidence="7">The sequence shown here is derived from an EMBL/GenBank/DDBJ whole genome shotgun (WGS) entry which is preliminary data.</text>
</comment>
<dbReference type="EMBL" id="PDLO01000003">
    <property type="protein sequence ID" value="PHK98663.1"/>
    <property type="molecule type" value="Genomic_DNA"/>
</dbReference>
<feature type="domain" description="Arsenosugar biosynthesis radical SAM protein ArsS-like C-terminal" evidence="6">
    <location>
        <begin position="221"/>
        <end position="354"/>
    </location>
</feature>
<keyword evidence="3" id="KW-0479">Metal-binding</keyword>
<dbReference type="Proteomes" id="UP000226437">
    <property type="component" value="Unassembled WGS sequence"/>
</dbReference>
<dbReference type="InterPro" id="IPR013785">
    <property type="entry name" value="Aldolase_TIM"/>
</dbReference>
<dbReference type="InterPro" id="IPR026351">
    <property type="entry name" value="rSAM_ArsS-like"/>
</dbReference>
<comment type="cofactor">
    <cofactor evidence="1">
        <name>[4Fe-4S] cluster</name>
        <dbReference type="ChEBI" id="CHEBI:49883"/>
    </cofactor>
</comment>
<dbReference type="OrthoDB" id="9810775at2"/>
<protein>
    <submittedName>
        <fullName evidence="7">Radical SAM protein</fullName>
    </submittedName>
</protein>
<dbReference type="GO" id="GO:0046872">
    <property type="term" value="F:metal ion binding"/>
    <property type="evidence" value="ECO:0007669"/>
    <property type="project" value="UniProtKB-KW"/>
</dbReference>
<name>A0A2G0CFA6_9BACT</name>
<reference evidence="7 8" key="1">
    <citation type="submission" date="2017-10" db="EMBL/GenBank/DDBJ databases">
        <title>The draft genome sequence of Lewinella marina KCTC 32374.</title>
        <authorList>
            <person name="Wang K."/>
        </authorList>
    </citation>
    <scope>NUCLEOTIDE SEQUENCE [LARGE SCALE GENOMIC DNA]</scope>
    <source>
        <strain evidence="7 8">MKG-38</strain>
    </source>
</reference>
<evidence type="ECO:0000313" key="8">
    <source>
        <dbReference type="Proteomes" id="UP000226437"/>
    </source>
</evidence>
<keyword evidence="4" id="KW-0408">Iron</keyword>
<evidence type="ECO:0000256" key="2">
    <source>
        <dbReference type="ARBA" id="ARBA00022691"/>
    </source>
</evidence>
<sequence>MGVKQKTISLKRKGSDLSQGYIQLNVLNGKDIADAGLPRFTDRLAEQGHRPFKPTEIEIFQLNIGKLCNQTCAHCHVDAGPDRKEENMSREDLELCLSVIAATPSIRTVDITGGAPEMNPNFRWFVEECTRLGKQVIDRCNLTIIMANPKYRDLPEFLARHRVQVVSSLPYFSKGRTDGQRGDGVFEDSIQALQLLNAVGYGNPETGLKLDLVFNPSGAYLPGKQETLEAEFKRQLHRKYGIIFNELYAITNLPVSRFLDYLLESGNYGEYMQKLVDAYNPATVEGLMCRNTISVSWDGYLYDCDFNQMLDLKVAARGQHLRDFNAAELRNRNIVLNQHCYGCTAGAGSSCGGTVVE</sequence>
<evidence type="ECO:0000256" key="5">
    <source>
        <dbReference type="ARBA" id="ARBA00023014"/>
    </source>
</evidence>
<keyword evidence="8" id="KW-1185">Reference proteome</keyword>
<dbReference type="Pfam" id="PF12345">
    <property type="entry name" value="DUF3641"/>
    <property type="match status" value="1"/>
</dbReference>
<proteinExistence type="predicted"/>
<gene>
    <name evidence="7" type="ORF">CGL56_09350</name>
</gene>
<dbReference type="InterPro" id="IPR058240">
    <property type="entry name" value="rSAM_sf"/>
</dbReference>
<evidence type="ECO:0000256" key="3">
    <source>
        <dbReference type="ARBA" id="ARBA00022723"/>
    </source>
</evidence>
<organism evidence="7 8">
    <name type="scientific">Neolewinella marina</name>
    <dbReference type="NCBI Taxonomy" id="438751"/>
    <lineage>
        <taxon>Bacteria</taxon>
        <taxon>Pseudomonadati</taxon>
        <taxon>Bacteroidota</taxon>
        <taxon>Saprospiria</taxon>
        <taxon>Saprospirales</taxon>
        <taxon>Lewinellaceae</taxon>
        <taxon>Neolewinella</taxon>
    </lineage>
</organism>
<dbReference type="AlphaFoldDB" id="A0A2G0CFA6"/>
<accession>A0A2G0CFA6</accession>
<dbReference type="InterPro" id="IPR024521">
    <property type="entry name" value="ArsS-like_C"/>
</dbReference>
<evidence type="ECO:0000256" key="4">
    <source>
        <dbReference type="ARBA" id="ARBA00023004"/>
    </source>
</evidence>